<evidence type="ECO:0000313" key="2">
    <source>
        <dbReference type="EMBL" id="RHN43633.1"/>
    </source>
</evidence>
<organism evidence="2 3">
    <name type="scientific">Medicago truncatula</name>
    <name type="common">Barrel medic</name>
    <name type="synonym">Medicago tribuloides</name>
    <dbReference type="NCBI Taxonomy" id="3880"/>
    <lineage>
        <taxon>Eukaryota</taxon>
        <taxon>Viridiplantae</taxon>
        <taxon>Streptophyta</taxon>
        <taxon>Embryophyta</taxon>
        <taxon>Tracheophyta</taxon>
        <taxon>Spermatophyta</taxon>
        <taxon>Magnoliopsida</taxon>
        <taxon>eudicotyledons</taxon>
        <taxon>Gunneridae</taxon>
        <taxon>Pentapetalae</taxon>
        <taxon>rosids</taxon>
        <taxon>fabids</taxon>
        <taxon>Fabales</taxon>
        <taxon>Fabaceae</taxon>
        <taxon>Papilionoideae</taxon>
        <taxon>50 kb inversion clade</taxon>
        <taxon>NPAAA clade</taxon>
        <taxon>Hologalegina</taxon>
        <taxon>IRL clade</taxon>
        <taxon>Trifolieae</taxon>
        <taxon>Medicago</taxon>
    </lineage>
</organism>
<keyword evidence="1" id="KW-0472">Membrane</keyword>
<name>A0A396GSW8_MEDTR</name>
<feature type="transmembrane region" description="Helical" evidence="1">
    <location>
        <begin position="20"/>
        <end position="39"/>
    </location>
</feature>
<reference evidence="3" key="1">
    <citation type="journal article" date="2018" name="Nat. Plants">
        <title>Whole-genome landscape of Medicago truncatula symbiotic genes.</title>
        <authorList>
            <person name="Pecrix Y."/>
            <person name="Staton S.E."/>
            <person name="Sallet E."/>
            <person name="Lelandais-Briere C."/>
            <person name="Moreau S."/>
            <person name="Carrere S."/>
            <person name="Blein T."/>
            <person name="Jardinaud M.F."/>
            <person name="Latrasse D."/>
            <person name="Zouine M."/>
            <person name="Zahm M."/>
            <person name="Kreplak J."/>
            <person name="Mayjonade B."/>
            <person name="Satge C."/>
            <person name="Perez M."/>
            <person name="Cauet S."/>
            <person name="Marande W."/>
            <person name="Chantry-Darmon C."/>
            <person name="Lopez-Roques C."/>
            <person name="Bouchez O."/>
            <person name="Berard A."/>
            <person name="Debelle F."/>
            <person name="Munos S."/>
            <person name="Bendahmane A."/>
            <person name="Berges H."/>
            <person name="Niebel A."/>
            <person name="Buitink J."/>
            <person name="Frugier F."/>
            <person name="Benhamed M."/>
            <person name="Crespi M."/>
            <person name="Gouzy J."/>
            <person name="Gamas P."/>
        </authorList>
    </citation>
    <scope>NUCLEOTIDE SEQUENCE [LARGE SCALE GENOMIC DNA]</scope>
    <source>
        <strain evidence="3">cv. Jemalong A17</strain>
    </source>
</reference>
<evidence type="ECO:0000313" key="3">
    <source>
        <dbReference type="Proteomes" id="UP000265566"/>
    </source>
</evidence>
<keyword evidence="1" id="KW-0812">Transmembrane</keyword>
<accession>A0A396GSW8</accession>
<protein>
    <recommendedName>
        <fullName evidence="4">Transmembrane protein</fullName>
    </recommendedName>
</protein>
<comment type="caution">
    <text evidence="2">The sequence shown here is derived from an EMBL/GenBank/DDBJ whole genome shotgun (WGS) entry which is preliminary data.</text>
</comment>
<sequence>MAIEELLGAANRMLNLCGVYLYTFGTGVVPICLQNYRYLNQEYPIRNWKS</sequence>
<dbReference type="Gramene" id="rna50242">
    <property type="protein sequence ID" value="RHN43633.1"/>
    <property type="gene ID" value="gene50242"/>
</dbReference>
<evidence type="ECO:0000256" key="1">
    <source>
        <dbReference type="SAM" id="Phobius"/>
    </source>
</evidence>
<proteinExistence type="predicted"/>
<evidence type="ECO:0008006" key="4">
    <source>
        <dbReference type="Google" id="ProtNLM"/>
    </source>
</evidence>
<gene>
    <name evidence="2" type="ORF">MtrunA17_Chr8g0390021</name>
</gene>
<dbReference type="Proteomes" id="UP000265566">
    <property type="component" value="Chromosome 8"/>
</dbReference>
<keyword evidence="1" id="KW-1133">Transmembrane helix</keyword>
<dbReference type="AlphaFoldDB" id="A0A396GSW8"/>
<dbReference type="EMBL" id="PSQE01000008">
    <property type="protein sequence ID" value="RHN43633.1"/>
    <property type="molecule type" value="Genomic_DNA"/>
</dbReference>